<dbReference type="Proteomes" id="UP001152795">
    <property type="component" value="Unassembled WGS sequence"/>
</dbReference>
<sequence>MDKKDKAVEILEDALEQARAFYCGKPHLTLVEVLINLGVVLHSAQNVDFEKCLQYFQEAKVLMDEILGPNHAHSLTSEIFKNMAGIYYDLGDLTKAQQYLGDVLDMNSIICGENSVNDTMATVCSNLGLAAEKMGNLGQAKEYYSEAVRMRNKLISSTKNTDFDLFGNLYRLSLICETLGEEDEALKLLQEAMEIEKAVGTENWPIWDVMLKLNMQLEIGSFAKLLTRFQEGLQVAKTTAEEDCPPESLKYLKLLKQI</sequence>
<dbReference type="InterPro" id="IPR019734">
    <property type="entry name" value="TPR_rpt"/>
</dbReference>
<organism evidence="1 2">
    <name type="scientific">Paramuricea clavata</name>
    <name type="common">Red gorgonian</name>
    <name type="synonym">Violescent sea-whip</name>
    <dbReference type="NCBI Taxonomy" id="317549"/>
    <lineage>
        <taxon>Eukaryota</taxon>
        <taxon>Metazoa</taxon>
        <taxon>Cnidaria</taxon>
        <taxon>Anthozoa</taxon>
        <taxon>Octocorallia</taxon>
        <taxon>Malacalcyonacea</taxon>
        <taxon>Plexauridae</taxon>
        <taxon>Paramuricea</taxon>
    </lineage>
</organism>
<name>A0A7D9D6U2_PARCT</name>
<gene>
    <name evidence="1" type="ORF">PACLA_8A086888</name>
</gene>
<protein>
    <submittedName>
        <fullName evidence="1">Tetratricopeptide repeat 28-like</fullName>
    </submittedName>
</protein>
<dbReference type="SUPFAM" id="SSF48452">
    <property type="entry name" value="TPR-like"/>
    <property type="match status" value="1"/>
</dbReference>
<dbReference type="Pfam" id="PF13181">
    <property type="entry name" value="TPR_8"/>
    <property type="match status" value="1"/>
</dbReference>
<evidence type="ECO:0000313" key="2">
    <source>
        <dbReference type="Proteomes" id="UP001152795"/>
    </source>
</evidence>
<dbReference type="OrthoDB" id="1667894at2759"/>
<dbReference type="EMBL" id="CACRXK020000098">
    <property type="protein sequence ID" value="CAB3978241.1"/>
    <property type="molecule type" value="Genomic_DNA"/>
</dbReference>
<dbReference type="AlphaFoldDB" id="A0A7D9D6U2"/>
<proteinExistence type="predicted"/>
<dbReference type="Gene3D" id="1.25.40.10">
    <property type="entry name" value="Tetratricopeptide repeat domain"/>
    <property type="match status" value="2"/>
</dbReference>
<dbReference type="Pfam" id="PF13424">
    <property type="entry name" value="TPR_12"/>
    <property type="match status" value="1"/>
</dbReference>
<comment type="caution">
    <text evidence="1">The sequence shown here is derived from an EMBL/GenBank/DDBJ whole genome shotgun (WGS) entry which is preliminary data.</text>
</comment>
<dbReference type="InterPro" id="IPR011990">
    <property type="entry name" value="TPR-like_helical_dom_sf"/>
</dbReference>
<dbReference type="SMART" id="SM00028">
    <property type="entry name" value="TPR"/>
    <property type="match status" value="4"/>
</dbReference>
<evidence type="ECO:0000313" key="1">
    <source>
        <dbReference type="EMBL" id="CAB3978241.1"/>
    </source>
</evidence>
<keyword evidence="2" id="KW-1185">Reference proteome</keyword>
<reference evidence="1" key="1">
    <citation type="submission" date="2020-04" db="EMBL/GenBank/DDBJ databases">
        <authorList>
            <person name="Alioto T."/>
            <person name="Alioto T."/>
            <person name="Gomez Garrido J."/>
        </authorList>
    </citation>
    <scope>NUCLEOTIDE SEQUENCE</scope>
    <source>
        <strain evidence="1">A484AB</strain>
    </source>
</reference>
<accession>A0A7D9D6U2</accession>
<dbReference type="PANTHER" id="PTHR19959:SF119">
    <property type="entry name" value="FUNGAL LIPASE-LIKE DOMAIN-CONTAINING PROTEIN"/>
    <property type="match status" value="1"/>
</dbReference>
<dbReference type="PANTHER" id="PTHR19959">
    <property type="entry name" value="KINESIN LIGHT CHAIN"/>
    <property type="match status" value="1"/>
</dbReference>